<keyword evidence="1" id="KW-0863">Zinc-finger</keyword>
<dbReference type="EMBL" id="JAGMVJ010000014">
    <property type="protein sequence ID" value="KAH7082173.1"/>
    <property type="molecule type" value="Genomic_DNA"/>
</dbReference>
<comment type="caution">
    <text evidence="3">The sequence shown here is derived from an EMBL/GenBank/DDBJ whole genome shotgun (WGS) entry which is preliminary data.</text>
</comment>
<dbReference type="GO" id="GO:0008270">
    <property type="term" value="F:zinc ion binding"/>
    <property type="evidence" value="ECO:0007669"/>
    <property type="project" value="UniProtKB-KW"/>
</dbReference>
<dbReference type="PROSITE" id="PS50103">
    <property type="entry name" value="ZF_C3H1"/>
    <property type="match status" value="1"/>
</dbReference>
<sequence>MPMPRPIHVYSQDVFNFKLPNGTYKTIDGRSSSGKINIKLLSNDRFLRWLDFGKSDPGLCYDHNMNGHCKLGRECCWRHIKLTQLERTDISWWNPVLLRHLDQVHAASEFTAWLPDDEPCADIIEGFVPF</sequence>
<gene>
    <name evidence="3" type="ORF">FB567DRAFT_605412</name>
</gene>
<name>A0A8K0R343_9PLEO</name>
<organism evidence="3 4">
    <name type="scientific">Paraphoma chrysanthemicola</name>
    <dbReference type="NCBI Taxonomy" id="798071"/>
    <lineage>
        <taxon>Eukaryota</taxon>
        <taxon>Fungi</taxon>
        <taxon>Dikarya</taxon>
        <taxon>Ascomycota</taxon>
        <taxon>Pezizomycotina</taxon>
        <taxon>Dothideomycetes</taxon>
        <taxon>Pleosporomycetidae</taxon>
        <taxon>Pleosporales</taxon>
        <taxon>Pleosporineae</taxon>
        <taxon>Phaeosphaeriaceae</taxon>
        <taxon>Paraphoma</taxon>
    </lineage>
</organism>
<evidence type="ECO:0000256" key="1">
    <source>
        <dbReference type="PROSITE-ProRule" id="PRU00723"/>
    </source>
</evidence>
<accession>A0A8K0R343</accession>
<keyword evidence="4" id="KW-1185">Reference proteome</keyword>
<feature type="domain" description="C3H1-type" evidence="2">
    <location>
        <begin position="54"/>
        <end position="82"/>
    </location>
</feature>
<evidence type="ECO:0000313" key="3">
    <source>
        <dbReference type="EMBL" id="KAH7082173.1"/>
    </source>
</evidence>
<dbReference type="AlphaFoldDB" id="A0A8K0R343"/>
<feature type="zinc finger region" description="C3H1-type" evidence="1">
    <location>
        <begin position="54"/>
        <end position="82"/>
    </location>
</feature>
<evidence type="ECO:0000313" key="4">
    <source>
        <dbReference type="Proteomes" id="UP000813461"/>
    </source>
</evidence>
<dbReference type="Proteomes" id="UP000813461">
    <property type="component" value="Unassembled WGS sequence"/>
</dbReference>
<protein>
    <recommendedName>
        <fullName evidence="2">C3H1-type domain-containing protein</fullName>
    </recommendedName>
</protein>
<proteinExistence type="predicted"/>
<reference evidence="3" key="1">
    <citation type="journal article" date="2021" name="Nat. Commun.">
        <title>Genetic determinants of endophytism in the Arabidopsis root mycobiome.</title>
        <authorList>
            <person name="Mesny F."/>
            <person name="Miyauchi S."/>
            <person name="Thiergart T."/>
            <person name="Pickel B."/>
            <person name="Atanasova L."/>
            <person name="Karlsson M."/>
            <person name="Huettel B."/>
            <person name="Barry K.W."/>
            <person name="Haridas S."/>
            <person name="Chen C."/>
            <person name="Bauer D."/>
            <person name="Andreopoulos W."/>
            <person name="Pangilinan J."/>
            <person name="LaButti K."/>
            <person name="Riley R."/>
            <person name="Lipzen A."/>
            <person name="Clum A."/>
            <person name="Drula E."/>
            <person name="Henrissat B."/>
            <person name="Kohler A."/>
            <person name="Grigoriev I.V."/>
            <person name="Martin F.M."/>
            <person name="Hacquard S."/>
        </authorList>
    </citation>
    <scope>NUCLEOTIDE SEQUENCE</scope>
    <source>
        <strain evidence="3">MPI-SDFR-AT-0120</strain>
    </source>
</reference>
<keyword evidence="1" id="KW-0479">Metal-binding</keyword>
<evidence type="ECO:0000259" key="2">
    <source>
        <dbReference type="PROSITE" id="PS50103"/>
    </source>
</evidence>
<dbReference type="InterPro" id="IPR000571">
    <property type="entry name" value="Znf_CCCH"/>
</dbReference>
<keyword evidence="1" id="KW-0862">Zinc</keyword>